<dbReference type="HOGENOM" id="CLU_2309879_0_0_1"/>
<dbReference type="Proteomes" id="UP000017836">
    <property type="component" value="Unassembled WGS sequence"/>
</dbReference>
<protein>
    <submittedName>
        <fullName evidence="2">Uncharacterized protein</fullName>
    </submittedName>
</protein>
<name>W1NJ74_AMBTC</name>
<keyword evidence="3" id="KW-1185">Reference proteome</keyword>
<feature type="region of interest" description="Disordered" evidence="1">
    <location>
        <begin position="36"/>
        <end position="73"/>
    </location>
</feature>
<sequence>MTPRTQPPALPSYIYLLDVTPSTCSPAYTLSHRRASHLPPNITSRDHPSSLCTSTLDTNGRNPVNRLPPSFLHLPSADSTSSLSLAAPPVCYDEGTPVTL</sequence>
<dbReference type="AlphaFoldDB" id="W1NJ74"/>
<evidence type="ECO:0000313" key="2">
    <source>
        <dbReference type="EMBL" id="ERM95521.1"/>
    </source>
</evidence>
<proteinExistence type="predicted"/>
<evidence type="ECO:0000256" key="1">
    <source>
        <dbReference type="SAM" id="MobiDB-lite"/>
    </source>
</evidence>
<evidence type="ECO:0000313" key="3">
    <source>
        <dbReference type="Proteomes" id="UP000017836"/>
    </source>
</evidence>
<gene>
    <name evidence="2" type="ORF">AMTR_s00151p00090450</name>
</gene>
<reference evidence="3" key="1">
    <citation type="journal article" date="2013" name="Science">
        <title>The Amborella genome and the evolution of flowering plants.</title>
        <authorList>
            <consortium name="Amborella Genome Project"/>
        </authorList>
    </citation>
    <scope>NUCLEOTIDE SEQUENCE [LARGE SCALE GENOMIC DNA]</scope>
</reference>
<dbReference type="EMBL" id="KI397475">
    <property type="protein sequence ID" value="ERM95521.1"/>
    <property type="molecule type" value="Genomic_DNA"/>
</dbReference>
<dbReference type="Gramene" id="ERM95521">
    <property type="protein sequence ID" value="ERM95521"/>
    <property type="gene ID" value="AMTR_s00151p00090450"/>
</dbReference>
<accession>W1NJ74</accession>
<organism evidence="2 3">
    <name type="scientific">Amborella trichopoda</name>
    <dbReference type="NCBI Taxonomy" id="13333"/>
    <lineage>
        <taxon>Eukaryota</taxon>
        <taxon>Viridiplantae</taxon>
        <taxon>Streptophyta</taxon>
        <taxon>Embryophyta</taxon>
        <taxon>Tracheophyta</taxon>
        <taxon>Spermatophyta</taxon>
        <taxon>Magnoliopsida</taxon>
        <taxon>Amborellales</taxon>
        <taxon>Amborellaceae</taxon>
        <taxon>Amborella</taxon>
    </lineage>
</organism>
<feature type="compositionally biased region" description="Polar residues" evidence="1">
    <location>
        <begin position="50"/>
        <end position="62"/>
    </location>
</feature>